<organism evidence="1 2">
    <name type="scientific">Sphingorhabdus pulchriflava</name>
    <dbReference type="NCBI Taxonomy" id="2292257"/>
    <lineage>
        <taxon>Bacteria</taxon>
        <taxon>Pseudomonadati</taxon>
        <taxon>Pseudomonadota</taxon>
        <taxon>Alphaproteobacteria</taxon>
        <taxon>Sphingomonadales</taxon>
        <taxon>Sphingomonadaceae</taxon>
        <taxon>Sphingorhabdus</taxon>
    </lineage>
</organism>
<keyword evidence="2" id="KW-1185">Reference proteome</keyword>
<reference evidence="2" key="1">
    <citation type="submission" date="2018-08" db="EMBL/GenBank/DDBJ databases">
        <authorList>
            <person name="Kim S.-J."/>
            <person name="Jung G.-Y."/>
        </authorList>
    </citation>
    <scope>NUCLEOTIDE SEQUENCE [LARGE SCALE GENOMIC DNA]</scope>
    <source>
        <strain evidence="2">GY_G</strain>
    </source>
</reference>
<sequence length="377" mass="41296">MVCIGFCLVQPLQAQQVVPSDKEVKELAKRRAAAECKDAIFKKDCRKAEAQTLQAANEIDKIFPLALKEGKAIVAIATLDMGYKYPDAPSWENNLADHVTDTGTSVAVELGTTVEWRNIAQSDKKLIVGEERPFAKVGGSGFLLELPGKGPVKYQVYIVDPGTYRLSRITHPMPRTSLPVADGTASVDKSYVGSVDLTETIFNETKFESQWFNEQWSTRPPYQECAAVHVTAGCVELRWVYGEEYISREAGYYDVSVAVPAPGLNVGIGINGEFASFSVQASEAIVVDGFFPQPPNTRFSTADCEKTDTKSMVCDIEAVDLLYLPASSDVLHSHDYSTIGMPRFNQIIGKAQLRPLDIKARPVSKSELGAIYQLAAN</sequence>
<accession>A0A371BF66</accession>
<evidence type="ECO:0000313" key="1">
    <source>
        <dbReference type="EMBL" id="RDV06242.1"/>
    </source>
</evidence>
<name>A0A371BF66_9SPHN</name>
<dbReference type="EMBL" id="QRGP01000001">
    <property type="protein sequence ID" value="RDV06242.1"/>
    <property type="molecule type" value="Genomic_DNA"/>
</dbReference>
<comment type="caution">
    <text evidence="1">The sequence shown here is derived from an EMBL/GenBank/DDBJ whole genome shotgun (WGS) entry which is preliminary data.</text>
</comment>
<proteinExistence type="predicted"/>
<dbReference type="AlphaFoldDB" id="A0A371BF66"/>
<gene>
    <name evidence="1" type="ORF">DXH95_02050</name>
</gene>
<protein>
    <submittedName>
        <fullName evidence="1">Uncharacterized protein</fullName>
    </submittedName>
</protein>
<dbReference type="Proteomes" id="UP000263833">
    <property type="component" value="Unassembled WGS sequence"/>
</dbReference>
<evidence type="ECO:0000313" key="2">
    <source>
        <dbReference type="Proteomes" id="UP000263833"/>
    </source>
</evidence>